<keyword evidence="2" id="KW-1185">Reference proteome</keyword>
<accession>A0ABW6PJ95</accession>
<evidence type="ECO:0000313" key="2">
    <source>
        <dbReference type="Proteomes" id="UP001601444"/>
    </source>
</evidence>
<comment type="caution">
    <text evidence="1">The sequence shown here is derived from an EMBL/GenBank/DDBJ whole genome shotgun (WGS) entry which is preliminary data.</text>
</comment>
<evidence type="ECO:0008006" key="3">
    <source>
        <dbReference type="Google" id="ProtNLM"/>
    </source>
</evidence>
<organism evidence="1 2">
    <name type="scientific">Nocardia thailandica</name>
    <dbReference type="NCBI Taxonomy" id="257275"/>
    <lineage>
        <taxon>Bacteria</taxon>
        <taxon>Bacillati</taxon>
        <taxon>Actinomycetota</taxon>
        <taxon>Actinomycetes</taxon>
        <taxon>Mycobacteriales</taxon>
        <taxon>Nocardiaceae</taxon>
        <taxon>Nocardia</taxon>
    </lineage>
</organism>
<dbReference type="EMBL" id="JBIAMX010000003">
    <property type="protein sequence ID" value="MFF0542435.1"/>
    <property type="molecule type" value="Genomic_DNA"/>
</dbReference>
<proteinExistence type="predicted"/>
<gene>
    <name evidence="1" type="ORF">ACFYTF_06320</name>
</gene>
<protein>
    <recommendedName>
        <fullName evidence="3">PIN domain-containing protein</fullName>
    </recommendedName>
</protein>
<reference evidence="1 2" key="1">
    <citation type="submission" date="2024-10" db="EMBL/GenBank/DDBJ databases">
        <title>The Natural Products Discovery Center: Release of the First 8490 Sequenced Strains for Exploring Actinobacteria Biosynthetic Diversity.</title>
        <authorList>
            <person name="Kalkreuter E."/>
            <person name="Kautsar S.A."/>
            <person name="Yang D."/>
            <person name="Bader C.D."/>
            <person name="Teijaro C.N."/>
            <person name="Fluegel L."/>
            <person name="Davis C.M."/>
            <person name="Simpson J.R."/>
            <person name="Lauterbach L."/>
            <person name="Steele A.D."/>
            <person name="Gui C."/>
            <person name="Meng S."/>
            <person name="Li G."/>
            <person name="Viehrig K."/>
            <person name="Ye F."/>
            <person name="Su P."/>
            <person name="Kiefer A.F."/>
            <person name="Nichols A."/>
            <person name="Cepeda A.J."/>
            <person name="Yan W."/>
            <person name="Fan B."/>
            <person name="Jiang Y."/>
            <person name="Adhikari A."/>
            <person name="Zheng C.-J."/>
            <person name="Schuster L."/>
            <person name="Cowan T.M."/>
            <person name="Smanski M.J."/>
            <person name="Chevrette M.G."/>
            <person name="De Carvalho L.P.S."/>
            <person name="Shen B."/>
        </authorList>
    </citation>
    <scope>NUCLEOTIDE SEQUENCE [LARGE SCALE GENOMIC DNA]</scope>
    <source>
        <strain evidence="1 2">NPDC004045</strain>
    </source>
</reference>
<name>A0ABW6PJ95_9NOCA</name>
<dbReference type="RefSeq" id="WP_387699354.1">
    <property type="nucleotide sequence ID" value="NZ_JBIAMX010000003.1"/>
</dbReference>
<dbReference type="Proteomes" id="UP001601444">
    <property type="component" value="Unassembled WGS sequence"/>
</dbReference>
<evidence type="ECO:0000313" key="1">
    <source>
        <dbReference type="EMBL" id="MFF0542435.1"/>
    </source>
</evidence>
<sequence>MSGVVTFLDTSVLCNILAVPHMDQDRASVRTEMRLRADRGETFILPVTTVIETGNHIRHIDNGDYRRKAADRFATLLRNTLEDQAPWSLHTLSWSPAFLRDLLAGAGTGMQFVDHAQAGLGCGDLCIICERNVYQQRSGIAQVTVWTLDGPLAAHLP</sequence>